<dbReference type="AlphaFoldDB" id="A0A7J0HAM3"/>
<feature type="chain" id="PRO_5029814559" description="HXXXD-type acyl-transferase family protein" evidence="2">
    <location>
        <begin position="19"/>
        <end position="321"/>
    </location>
</feature>
<keyword evidence="2" id="KW-0732">Signal</keyword>
<comment type="caution">
    <text evidence="3">The sequence shown here is derived from an EMBL/GenBank/DDBJ whole genome shotgun (WGS) entry which is preliminary data.</text>
</comment>
<dbReference type="EMBL" id="BJWL01000028">
    <property type="protein sequence ID" value="GFZ20119.1"/>
    <property type="molecule type" value="Genomic_DNA"/>
</dbReference>
<evidence type="ECO:0000256" key="1">
    <source>
        <dbReference type="ARBA" id="ARBA00009861"/>
    </source>
</evidence>
<dbReference type="PANTHER" id="PTHR31642">
    <property type="entry name" value="TRICHOTHECENE 3-O-ACETYLTRANSFERASE"/>
    <property type="match status" value="1"/>
</dbReference>
<dbReference type="PANTHER" id="PTHR31642:SF217">
    <property type="entry name" value="OMEGA-HYDROXYPALMITATE O-FERULOYL TRANSFERASE-LIKE ISOFORM X1"/>
    <property type="match status" value="1"/>
</dbReference>
<evidence type="ECO:0000313" key="4">
    <source>
        <dbReference type="Proteomes" id="UP000585474"/>
    </source>
</evidence>
<dbReference type="OrthoDB" id="1862401at2759"/>
<comment type="similarity">
    <text evidence="1">Belongs to the plant acyltransferase family.</text>
</comment>
<dbReference type="Proteomes" id="UP000585474">
    <property type="component" value="Unassembled WGS sequence"/>
</dbReference>
<evidence type="ECO:0000256" key="2">
    <source>
        <dbReference type="SAM" id="SignalP"/>
    </source>
</evidence>
<sequence>MSPITATILFMLPILVAAARTETRLSQLGELMVPKPEFKQFVGFLHEENEEQMNIKDMPLLFVQLTQLGCGAVAFASRYNHCVLDGVAVHEFVANMASLTRGEELVIAPNPDRTLFKARIPPIITHPHHEYSKPTIKNSFCTINLVSPYDQTHLIYLSPSCIADIKKVATRDGKLRGCTTFQAVAARIWKARSAAVEMGDEKVSTMFFPVDCRKRVVPPAPKVQEGLERLDDEYVRSSIDWLEVNKGLPWREDSFSLVSWWRLGVEEDEYIWGKTICTTPVALKPGLVYLLPGRKEEGGLHICLELPDDQIQEFRRLMMEG</sequence>
<dbReference type="Gene3D" id="3.30.559.10">
    <property type="entry name" value="Chloramphenicol acetyltransferase-like domain"/>
    <property type="match status" value="3"/>
</dbReference>
<dbReference type="GO" id="GO:0016747">
    <property type="term" value="F:acyltransferase activity, transferring groups other than amino-acyl groups"/>
    <property type="evidence" value="ECO:0007669"/>
    <property type="project" value="TreeGrafter"/>
</dbReference>
<evidence type="ECO:0008006" key="5">
    <source>
        <dbReference type="Google" id="ProtNLM"/>
    </source>
</evidence>
<proteinExistence type="inferred from homology"/>
<keyword evidence="4" id="KW-1185">Reference proteome</keyword>
<dbReference type="InterPro" id="IPR050317">
    <property type="entry name" value="Plant_Fungal_Acyltransferase"/>
</dbReference>
<accession>A0A7J0HAM3</accession>
<feature type="signal peptide" evidence="2">
    <location>
        <begin position="1"/>
        <end position="18"/>
    </location>
</feature>
<name>A0A7J0HAM3_9ERIC</name>
<evidence type="ECO:0000313" key="3">
    <source>
        <dbReference type="EMBL" id="GFZ20119.1"/>
    </source>
</evidence>
<protein>
    <recommendedName>
        <fullName evidence="5">HXXXD-type acyl-transferase family protein</fullName>
    </recommendedName>
</protein>
<dbReference type="Pfam" id="PF02458">
    <property type="entry name" value="Transferase"/>
    <property type="match status" value="1"/>
</dbReference>
<gene>
    <name evidence="3" type="ORF">Acr_28g0008240</name>
</gene>
<organism evidence="3 4">
    <name type="scientific">Actinidia rufa</name>
    <dbReference type="NCBI Taxonomy" id="165716"/>
    <lineage>
        <taxon>Eukaryota</taxon>
        <taxon>Viridiplantae</taxon>
        <taxon>Streptophyta</taxon>
        <taxon>Embryophyta</taxon>
        <taxon>Tracheophyta</taxon>
        <taxon>Spermatophyta</taxon>
        <taxon>Magnoliopsida</taxon>
        <taxon>eudicotyledons</taxon>
        <taxon>Gunneridae</taxon>
        <taxon>Pentapetalae</taxon>
        <taxon>asterids</taxon>
        <taxon>Ericales</taxon>
        <taxon>Actinidiaceae</taxon>
        <taxon>Actinidia</taxon>
    </lineage>
</organism>
<reference evidence="3 4" key="1">
    <citation type="submission" date="2019-07" db="EMBL/GenBank/DDBJ databases">
        <title>De Novo Assembly of kiwifruit Actinidia rufa.</title>
        <authorList>
            <person name="Sugita-Konishi S."/>
            <person name="Sato K."/>
            <person name="Mori E."/>
            <person name="Abe Y."/>
            <person name="Kisaki G."/>
            <person name="Hamano K."/>
            <person name="Suezawa K."/>
            <person name="Otani M."/>
            <person name="Fukuda T."/>
            <person name="Manabe T."/>
            <person name="Gomi K."/>
            <person name="Tabuchi M."/>
            <person name="Akimitsu K."/>
            <person name="Kataoka I."/>
        </authorList>
    </citation>
    <scope>NUCLEOTIDE SEQUENCE [LARGE SCALE GENOMIC DNA]</scope>
    <source>
        <strain evidence="4">cv. Fuchu</strain>
    </source>
</reference>
<dbReference type="InterPro" id="IPR023213">
    <property type="entry name" value="CAT-like_dom_sf"/>
</dbReference>